<dbReference type="GO" id="GO:0005507">
    <property type="term" value="F:copper ion binding"/>
    <property type="evidence" value="ECO:0007669"/>
    <property type="project" value="InterPro"/>
</dbReference>
<dbReference type="Pfam" id="PF00116">
    <property type="entry name" value="COX2"/>
    <property type="match status" value="1"/>
</dbReference>
<keyword evidence="11 16" id="KW-1133">Transmembrane helix</keyword>
<evidence type="ECO:0000256" key="7">
    <source>
        <dbReference type="ARBA" id="ARBA00022692"/>
    </source>
</evidence>
<dbReference type="PROSITE" id="PS50999">
    <property type="entry name" value="COX2_TM"/>
    <property type="match status" value="1"/>
</dbReference>
<dbReference type="PANTHER" id="PTHR22888">
    <property type="entry name" value="CYTOCHROME C OXIDASE, SUBUNIT II"/>
    <property type="match status" value="1"/>
</dbReference>
<keyword evidence="7 16" id="KW-0812">Transmembrane</keyword>
<geneLocation type="mitochondrion" evidence="19"/>
<keyword evidence="5" id="KW-0813">Transport</keyword>
<dbReference type="GO" id="GO:0042773">
    <property type="term" value="P:ATP synthesis coupled electron transport"/>
    <property type="evidence" value="ECO:0007669"/>
    <property type="project" value="TreeGrafter"/>
</dbReference>
<gene>
    <name evidence="19" type="primary">cox2</name>
</gene>
<dbReference type="EMBL" id="KC702881">
    <property type="protein sequence ID" value="AGK83069.1"/>
    <property type="molecule type" value="Genomic_DNA"/>
</dbReference>
<name>R9R6T2_9FUNG</name>
<dbReference type="Gene3D" id="2.60.40.420">
    <property type="entry name" value="Cupredoxins - blue copper proteins"/>
    <property type="match status" value="1"/>
</dbReference>
<keyword evidence="8" id="KW-0479">Metal-binding</keyword>
<protein>
    <recommendedName>
        <fullName evidence="4">cytochrome-c oxidase</fullName>
        <ecNumber evidence="4">7.1.1.9</ecNumber>
    </recommendedName>
    <alternativeName>
        <fullName evidence="14">Cytochrome c oxidase polypeptide II</fullName>
    </alternativeName>
</protein>
<keyword evidence="6" id="KW-0679">Respiratory chain</keyword>
<dbReference type="GO" id="GO:0016020">
    <property type="term" value="C:membrane"/>
    <property type="evidence" value="ECO:0007669"/>
    <property type="project" value="UniProtKB-SubCell"/>
</dbReference>
<evidence type="ECO:0000256" key="13">
    <source>
        <dbReference type="ARBA" id="ARBA00023136"/>
    </source>
</evidence>
<evidence type="ECO:0000256" key="8">
    <source>
        <dbReference type="ARBA" id="ARBA00022723"/>
    </source>
</evidence>
<evidence type="ECO:0000256" key="15">
    <source>
        <dbReference type="ARBA" id="ARBA00049512"/>
    </source>
</evidence>
<evidence type="ECO:0000256" key="14">
    <source>
        <dbReference type="ARBA" id="ARBA00031389"/>
    </source>
</evidence>
<evidence type="ECO:0000256" key="12">
    <source>
        <dbReference type="ARBA" id="ARBA00023008"/>
    </source>
</evidence>
<dbReference type="InterPro" id="IPR036257">
    <property type="entry name" value="Cyt_c_oxidase_su2_TM_sf"/>
</dbReference>
<feature type="domain" description="Cytochrome oxidase subunit II copper A binding" evidence="17">
    <location>
        <begin position="105"/>
        <end position="238"/>
    </location>
</feature>
<accession>R9R6T2</accession>
<evidence type="ECO:0000256" key="6">
    <source>
        <dbReference type="ARBA" id="ARBA00022660"/>
    </source>
</evidence>
<dbReference type="InterPro" id="IPR045187">
    <property type="entry name" value="CcO_II"/>
</dbReference>
<sequence length="239" mass="29056">MFILQRNKFMYMDWPIFINYSFNEEGVFNYIDRIELYDVYLYYGILIIISIYFILYIILIFKNNFIKLSQYEKIEIIYIFIPTLLIIIIFLPSINLLYSNDKLMYINTYIMIIGYQWYWNYNILEYGYIEIYITTYNNNDLYNILENYIELDNIIILPIIYKCCYLFTSGDVIHSYGILSLGIKMDCIPGIININYIIVLKKGIYVGYCSELCGSYHNNMNILLNYTYYSWYIKYLNYY</sequence>
<comment type="catalytic activity">
    <reaction evidence="15">
        <text>4 Fe(II)-[cytochrome c] + O2 + 8 H(+)(in) = 4 Fe(III)-[cytochrome c] + 2 H2O + 4 H(+)(out)</text>
        <dbReference type="Rhea" id="RHEA:11436"/>
        <dbReference type="Rhea" id="RHEA-COMP:10350"/>
        <dbReference type="Rhea" id="RHEA-COMP:14399"/>
        <dbReference type="ChEBI" id="CHEBI:15377"/>
        <dbReference type="ChEBI" id="CHEBI:15378"/>
        <dbReference type="ChEBI" id="CHEBI:15379"/>
        <dbReference type="ChEBI" id="CHEBI:29033"/>
        <dbReference type="ChEBI" id="CHEBI:29034"/>
        <dbReference type="EC" id="7.1.1.9"/>
    </reaction>
    <physiologicalReaction direction="left-to-right" evidence="15">
        <dbReference type="Rhea" id="RHEA:11437"/>
    </physiologicalReaction>
</comment>
<proteinExistence type="inferred from homology"/>
<comment type="cofactor">
    <cofactor evidence="1">
        <name>Cu cation</name>
        <dbReference type="ChEBI" id="CHEBI:23378"/>
    </cofactor>
</comment>
<evidence type="ECO:0000256" key="2">
    <source>
        <dbReference type="ARBA" id="ARBA00004141"/>
    </source>
</evidence>
<dbReference type="PROSITE" id="PS50857">
    <property type="entry name" value="COX2_CUA"/>
    <property type="match status" value="1"/>
</dbReference>
<dbReference type="InterPro" id="IPR002429">
    <property type="entry name" value="CcO_II-like_C"/>
</dbReference>
<feature type="transmembrane region" description="Helical" evidence="16">
    <location>
        <begin position="40"/>
        <end position="61"/>
    </location>
</feature>
<evidence type="ECO:0000313" key="19">
    <source>
        <dbReference type="EMBL" id="AGK83069.1"/>
    </source>
</evidence>
<dbReference type="GeneID" id="16016937"/>
<dbReference type="EC" id="7.1.1.9" evidence="4"/>
<evidence type="ECO:0000259" key="17">
    <source>
        <dbReference type="PROSITE" id="PS50857"/>
    </source>
</evidence>
<dbReference type="SUPFAM" id="SSF49503">
    <property type="entry name" value="Cupredoxins"/>
    <property type="match status" value="1"/>
</dbReference>
<dbReference type="Gene3D" id="1.10.287.90">
    <property type="match status" value="1"/>
</dbReference>
<evidence type="ECO:0000256" key="10">
    <source>
        <dbReference type="ARBA" id="ARBA00022982"/>
    </source>
</evidence>
<evidence type="ECO:0000256" key="1">
    <source>
        <dbReference type="ARBA" id="ARBA00001935"/>
    </source>
</evidence>
<feature type="transmembrane region" description="Helical" evidence="16">
    <location>
        <begin position="76"/>
        <end position="98"/>
    </location>
</feature>
<evidence type="ECO:0000256" key="9">
    <source>
        <dbReference type="ARBA" id="ARBA00022967"/>
    </source>
</evidence>
<feature type="domain" description="Cytochrome oxidase subunit II transmembrane region profile" evidence="18">
    <location>
        <begin position="14"/>
        <end position="104"/>
    </location>
</feature>
<comment type="similarity">
    <text evidence="3">Belongs to the cytochrome c oxidase subunit 2 family.</text>
</comment>
<dbReference type="GO" id="GO:0004129">
    <property type="term" value="F:cytochrome-c oxidase activity"/>
    <property type="evidence" value="ECO:0007669"/>
    <property type="project" value="UniProtKB-EC"/>
</dbReference>
<keyword evidence="13 16" id="KW-0472">Membrane</keyword>
<evidence type="ECO:0000256" key="16">
    <source>
        <dbReference type="SAM" id="Phobius"/>
    </source>
</evidence>
<keyword evidence="9" id="KW-1278">Translocase</keyword>
<organism evidence="19">
    <name type="scientific">Rozella allomycis</name>
    <dbReference type="NCBI Taxonomy" id="281847"/>
    <lineage>
        <taxon>Eukaryota</taxon>
        <taxon>Fungi</taxon>
        <taxon>Fungi incertae sedis</taxon>
        <taxon>Cryptomycota</taxon>
        <taxon>Cryptomycota incertae sedis</taxon>
        <taxon>Rozella</taxon>
    </lineage>
</organism>
<keyword evidence="12" id="KW-0186">Copper</keyword>
<comment type="subcellular location">
    <subcellularLocation>
        <location evidence="2">Membrane</location>
        <topology evidence="2">Multi-pass membrane protein</topology>
    </subcellularLocation>
</comment>
<evidence type="ECO:0000256" key="3">
    <source>
        <dbReference type="ARBA" id="ARBA00007866"/>
    </source>
</evidence>
<evidence type="ECO:0000259" key="18">
    <source>
        <dbReference type="PROSITE" id="PS50999"/>
    </source>
</evidence>
<dbReference type="RefSeq" id="YP_008144605.1">
    <property type="nucleotide sequence ID" value="NC_021611.1"/>
</dbReference>
<evidence type="ECO:0000256" key="5">
    <source>
        <dbReference type="ARBA" id="ARBA00022448"/>
    </source>
</evidence>
<evidence type="ECO:0000256" key="11">
    <source>
        <dbReference type="ARBA" id="ARBA00022989"/>
    </source>
</evidence>
<dbReference type="PANTHER" id="PTHR22888:SF9">
    <property type="entry name" value="CYTOCHROME C OXIDASE SUBUNIT 2"/>
    <property type="match status" value="1"/>
</dbReference>
<dbReference type="InterPro" id="IPR011759">
    <property type="entry name" value="Cyt_c_oxidase_su2_TM_dom"/>
</dbReference>
<dbReference type="SUPFAM" id="SSF81464">
    <property type="entry name" value="Cytochrome c oxidase subunit II-like, transmembrane region"/>
    <property type="match status" value="1"/>
</dbReference>
<dbReference type="InterPro" id="IPR001505">
    <property type="entry name" value="Copper_CuA"/>
</dbReference>
<evidence type="ECO:0000256" key="4">
    <source>
        <dbReference type="ARBA" id="ARBA00012949"/>
    </source>
</evidence>
<reference evidence="19" key="1">
    <citation type="journal article" date="2013" name="Curr. Biol.">
        <title>Shared signatures of parasitism and phylogenomics unite the Cryptomycota and Microsporidia.</title>
        <authorList>
            <person name="James T.Y."/>
            <person name="Pelin A."/>
            <person name="Bonen L."/>
            <person name="Ahrendt S."/>
            <person name="Sain D."/>
            <person name="Corradi N."/>
            <person name="Stajich J.E."/>
        </authorList>
    </citation>
    <scope>NUCLEOTIDE SEQUENCE</scope>
</reference>
<dbReference type="PRINTS" id="PR01166">
    <property type="entry name" value="CYCOXIDASEII"/>
</dbReference>
<dbReference type="PROSITE" id="PS00078">
    <property type="entry name" value="COX2"/>
    <property type="match status" value="1"/>
</dbReference>
<dbReference type="InterPro" id="IPR008972">
    <property type="entry name" value="Cupredoxin"/>
</dbReference>
<keyword evidence="10" id="KW-0249">Electron transport</keyword>
<keyword evidence="19" id="KW-0496">Mitochondrion</keyword>
<dbReference type="AlphaFoldDB" id="R9R6T2"/>